<gene>
    <name evidence="5" type="ORF">GCM10023322_29970</name>
</gene>
<keyword evidence="2" id="KW-0805">Transcription regulation</keyword>
<dbReference type="SUPFAM" id="SSF46785">
    <property type="entry name" value="Winged helix' DNA-binding domain"/>
    <property type="match status" value="1"/>
</dbReference>
<evidence type="ECO:0000313" key="6">
    <source>
        <dbReference type="Proteomes" id="UP001501570"/>
    </source>
</evidence>
<dbReference type="InterPro" id="IPR036390">
    <property type="entry name" value="WH_DNA-bd_sf"/>
</dbReference>
<proteinExistence type="inferred from homology"/>
<dbReference type="Gene3D" id="1.10.10.10">
    <property type="entry name" value="Winged helix-like DNA-binding domain superfamily/Winged helix DNA-binding domain"/>
    <property type="match status" value="1"/>
</dbReference>
<evidence type="ECO:0000256" key="4">
    <source>
        <dbReference type="ARBA" id="ARBA00023163"/>
    </source>
</evidence>
<organism evidence="5 6">
    <name type="scientific">Rugosimonospora acidiphila</name>
    <dbReference type="NCBI Taxonomy" id="556531"/>
    <lineage>
        <taxon>Bacteria</taxon>
        <taxon>Bacillati</taxon>
        <taxon>Actinomycetota</taxon>
        <taxon>Actinomycetes</taxon>
        <taxon>Micromonosporales</taxon>
        <taxon>Micromonosporaceae</taxon>
        <taxon>Rugosimonospora</taxon>
    </lineage>
</organism>
<dbReference type="EMBL" id="BAABJQ010000007">
    <property type="protein sequence ID" value="GAA5185604.1"/>
    <property type="molecule type" value="Genomic_DNA"/>
</dbReference>
<accession>A0ABP9RS33</accession>
<protein>
    <submittedName>
        <fullName evidence="5">BlaI/MecI/CopY family transcriptional regulator</fullName>
    </submittedName>
</protein>
<dbReference type="InterPro" id="IPR005650">
    <property type="entry name" value="BlaI_family"/>
</dbReference>
<name>A0ABP9RS33_9ACTN</name>
<comment type="caution">
    <text evidence="5">The sequence shown here is derived from an EMBL/GenBank/DDBJ whole genome shotgun (WGS) entry which is preliminary data.</text>
</comment>
<keyword evidence="3" id="KW-0238">DNA-binding</keyword>
<dbReference type="Pfam" id="PF03965">
    <property type="entry name" value="Penicillinase_R"/>
    <property type="match status" value="1"/>
</dbReference>
<evidence type="ECO:0000313" key="5">
    <source>
        <dbReference type="EMBL" id="GAA5185604.1"/>
    </source>
</evidence>
<comment type="similarity">
    <text evidence="1">Belongs to the BlaI transcriptional regulatory family.</text>
</comment>
<sequence length="124" mass="13545">MDIGRRARGTLEQEVVAALAAAAEPMTPGQVRDQLGGDLAYTTVMTVLTRLAEKGVVTRQRIGRAYAYCAVSDEAEVTARQMHRLLDAGDDKAAVLSRFVGVLSDEDERLLIDLLRRVEETGDQ</sequence>
<keyword evidence="4" id="KW-0804">Transcription</keyword>
<evidence type="ECO:0000256" key="2">
    <source>
        <dbReference type="ARBA" id="ARBA00023015"/>
    </source>
</evidence>
<reference evidence="6" key="1">
    <citation type="journal article" date="2019" name="Int. J. Syst. Evol. Microbiol.">
        <title>The Global Catalogue of Microorganisms (GCM) 10K type strain sequencing project: providing services to taxonomists for standard genome sequencing and annotation.</title>
        <authorList>
            <consortium name="The Broad Institute Genomics Platform"/>
            <consortium name="The Broad Institute Genome Sequencing Center for Infectious Disease"/>
            <person name="Wu L."/>
            <person name="Ma J."/>
        </authorList>
    </citation>
    <scope>NUCLEOTIDE SEQUENCE [LARGE SCALE GENOMIC DNA]</scope>
    <source>
        <strain evidence="6">JCM 18304</strain>
    </source>
</reference>
<dbReference type="InterPro" id="IPR036388">
    <property type="entry name" value="WH-like_DNA-bd_sf"/>
</dbReference>
<dbReference type="RefSeq" id="WP_345629989.1">
    <property type="nucleotide sequence ID" value="NZ_BAABJQ010000007.1"/>
</dbReference>
<dbReference type="Proteomes" id="UP001501570">
    <property type="component" value="Unassembled WGS sequence"/>
</dbReference>
<keyword evidence="6" id="KW-1185">Reference proteome</keyword>
<evidence type="ECO:0000256" key="3">
    <source>
        <dbReference type="ARBA" id="ARBA00023125"/>
    </source>
</evidence>
<evidence type="ECO:0000256" key="1">
    <source>
        <dbReference type="ARBA" id="ARBA00011046"/>
    </source>
</evidence>